<dbReference type="eggNOG" id="COG3880">
    <property type="taxonomic scope" value="Bacteria"/>
</dbReference>
<sequence>MRGYRRLGWYRPRVIALLMTLGISLLLGTTAQATPQYDLRCEDCHRMPPLDSANGDRVPETGAFKGNHASHADAAAKSCVKCHGAGVLVYDASHRTKSILLQAGINGSATGSYSRPFLNQTSVPPNPLGTCSNVNCHFERTSPAWGSAPMSSPTDCNSCHGAQPSAGHPVTGSKHAAYYGTGTSSCIKCHTDHSAEAKPFAHATSVTHRAISVLFNQAPNNGGSYSGPTDDFLPSRTNTFGTCSGIYCHSDGTTKTGPFTVTTAPTWGGGTLGCGDCHGGPATLATGKHQAHVNNTGTLGTSHGCVDCHAKTASSDSAIAVTANHVNAFVEYSGAKAGKNYSGGTCSATYCHSSGKKGQAGMVATVEPAAPSWSGAAMGCNGCHGAKPMGTAGVAFNSVAGEPNYASSGLAAANSHQKHVGAAGAASCATCHSKTTVNGTTLIALNQHLNGLANYSSANGTFGRAANKSCSNNNCHSSNGKVPAVADAQWGTTLNCNGCHGGPVSLATNRMSTGAHAKHTNQASVIGDNLACAECHANTVSGDTALGTPGNHMNNFVDYSGAKAGKRSTVVGGTCSATYCHSSGKKGAVAATVEPAAPSWSGGLMGCNGCHGAKPSGAAGIEFDSTAGEPNYVSGLPGSDTANSHKKHVGSGGAATCSKCHSKTTANGTSIVAGSQHLDRFANYTSANGGFGKLAGKTCSNISCHSGNGRVAGVADAQWGATLNCNGCHGGPAALTTNILATGKHGAHINAPAEGGNYGCVECHAKTVSSDTQIADTLVHADTFVNYSGVKAGKSTTYAGGVCSATYCHSSGKKGQPGMAATVEPASPSWSGGALGCNGCHGARLMGTAGVAFTSVAGEPNYTSGSAGSPSANSHAKHVKSDGAVTCVLCHSATVDATGTAIVGNHTNKVADVQNGGGASFGYPGNKTCSNVSCHSGAGYTAANIVWGATADCKSCHGTLSAGHTRHVGTNAVWGSLPFYNFTANRSSGSDTDGVTKANYFFGCANCHPVTLASHINGSVEVEMNTSAGAGTLRKKNSAAGIIGSTGTGTVSCSNVYCHENVTTPQWNQTFTAAGRCSGCHENAPSTDSHAAHKVGIHYNNIFSGTSGLLPAAGAVGVNAGHGDPAQSTTIGCNICHYNTVKLPRNKYNSSCSTVACHGNTTGSNADSIGAARIGDLSFHVNGRNDVAFQPSAYMKSKAQVTDAAFVSYTGGLGGWNKTRTYKAGASSYDTSKNYLTITSYNNGSCSNISCHNGVTVHWVNDFGGAQDCTMCHTNL</sequence>
<keyword evidence="1" id="KW-0732">Signal</keyword>
<dbReference type="GO" id="GO:0016491">
    <property type="term" value="F:oxidoreductase activity"/>
    <property type="evidence" value="ECO:0007669"/>
    <property type="project" value="TreeGrafter"/>
</dbReference>
<dbReference type="HOGENOM" id="CLU_251159_0_0_7"/>
<organism evidence="2">
    <name type="scientific">Geobacter sp. (strain M21)</name>
    <dbReference type="NCBI Taxonomy" id="443144"/>
    <lineage>
        <taxon>Bacteria</taxon>
        <taxon>Pseudomonadati</taxon>
        <taxon>Thermodesulfobacteriota</taxon>
        <taxon>Desulfuromonadia</taxon>
        <taxon>Geobacterales</taxon>
        <taxon>Geobacteraceae</taxon>
        <taxon>Geobacter</taxon>
    </lineage>
</organism>
<dbReference type="Pfam" id="PF09698">
    <property type="entry name" value="GSu_C4xC__C2xCH"/>
    <property type="match status" value="5"/>
</dbReference>
<proteinExistence type="predicted"/>
<dbReference type="OrthoDB" id="9810317at2"/>
<reference evidence="2" key="1">
    <citation type="submission" date="2009-07" db="EMBL/GenBank/DDBJ databases">
        <title>Complete sequence of Geobacter sp. M21.</title>
        <authorList>
            <consortium name="US DOE Joint Genome Institute"/>
            <person name="Lucas S."/>
            <person name="Copeland A."/>
            <person name="Lapidus A."/>
            <person name="Glavina del Rio T."/>
            <person name="Dalin E."/>
            <person name="Tice H."/>
            <person name="Bruce D."/>
            <person name="Goodwin L."/>
            <person name="Pitluck S."/>
            <person name="Saunders E."/>
            <person name="Brettin T."/>
            <person name="Detter J.C."/>
            <person name="Han C."/>
            <person name="Larimer F."/>
            <person name="Land M."/>
            <person name="Hauser L."/>
            <person name="Kyrpides N."/>
            <person name="Ovchinnikova G."/>
            <person name="Lovley D."/>
        </authorList>
    </citation>
    <scope>NUCLEOTIDE SEQUENCE [LARGE SCALE GENOMIC DNA]</scope>
    <source>
        <strain evidence="2">M21</strain>
    </source>
</reference>
<dbReference type="PANTHER" id="PTHR35038:SF6">
    <property type="entry name" value="SURFACE LOCALIZED DECAHEME CYTOCHROME C LIPOPROTEIN"/>
    <property type="match status" value="1"/>
</dbReference>
<evidence type="ECO:0000313" key="2">
    <source>
        <dbReference type="EMBL" id="ACT19584.1"/>
    </source>
</evidence>
<dbReference type="SUPFAM" id="SSF48695">
    <property type="entry name" value="Multiheme cytochromes"/>
    <property type="match status" value="5"/>
</dbReference>
<name>C6E632_GEOSM</name>
<dbReference type="InterPro" id="IPR010176">
    <property type="entry name" value="C4xCH_C2xCH_motif_GEOSU"/>
</dbReference>
<evidence type="ECO:0000256" key="1">
    <source>
        <dbReference type="ARBA" id="ARBA00022729"/>
    </source>
</evidence>
<dbReference type="PANTHER" id="PTHR35038">
    <property type="entry name" value="DISSIMILATORY SULFITE REDUCTASE SIRA"/>
    <property type="match status" value="1"/>
</dbReference>
<gene>
    <name evidence="2" type="ordered locus">GM21_3563</name>
</gene>
<dbReference type="KEGG" id="gem:GM21_3563"/>
<dbReference type="InterPro" id="IPR051829">
    <property type="entry name" value="Multiheme_Cytochr_ET"/>
</dbReference>
<accession>C6E632</accession>
<dbReference type="EMBL" id="CP001661">
    <property type="protein sequence ID" value="ACT19584.1"/>
    <property type="molecule type" value="Genomic_DNA"/>
</dbReference>
<dbReference type="AlphaFoldDB" id="C6E632"/>
<dbReference type="InterPro" id="IPR036280">
    <property type="entry name" value="Multihaem_cyt_sf"/>
</dbReference>
<dbReference type="STRING" id="443144.GM21_3563"/>
<protein>
    <submittedName>
        <fullName evidence="2">Cytochrome C family protein</fullName>
    </submittedName>
</protein>
<dbReference type="NCBIfam" id="TIGR01904">
    <property type="entry name" value="GSu_C4xC__C2xCH"/>
    <property type="match status" value="9"/>
</dbReference>